<dbReference type="InterPro" id="IPR051796">
    <property type="entry name" value="ISF_SsuE-like"/>
</dbReference>
<dbReference type="PANTHER" id="PTHR43278">
    <property type="entry name" value="NAD(P)H-DEPENDENT FMN-CONTAINING OXIDOREDUCTASE YWQN-RELATED"/>
    <property type="match status" value="1"/>
</dbReference>
<dbReference type="PANTHER" id="PTHR43278:SF4">
    <property type="entry name" value="NAD(P)H-DEPENDENT FMN-CONTAINING OXIDOREDUCTASE YWQN-RELATED"/>
    <property type="match status" value="1"/>
</dbReference>
<organism evidence="4 5">
    <name type="scientific">Desulfovibrio psychrotolerans</name>
    <dbReference type="NCBI Taxonomy" id="415242"/>
    <lineage>
        <taxon>Bacteria</taxon>
        <taxon>Pseudomonadati</taxon>
        <taxon>Thermodesulfobacteriota</taxon>
        <taxon>Desulfovibrionia</taxon>
        <taxon>Desulfovibrionales</taxon>
        <taxon>Desulfovibrionaceae</taxon>
        <taxon>Desulfovibrio</taxon>
    </lineage>
</organism>
<name>A0A7J0BXQ5_9BACT</name>
<evidence type="ECO:0000256" key="1">
    <source>
        <dbReference type="ARBA" id="ARBA00022630"/>
    </source>
</evidence>
<protein>
    <submittedName>
        <fullName evidence="4">FMN reductase</fullName>
    </submittedName>
</protein>
<feature type="domain" description="NADPH-dependent FMN reductase-like" evidence="3">
    <location>
        <begin position="1"/>
        <end position="158"/>
    </location>
</feature>
<proteinExistence type="predicted"/>
<keyword evidence="2" id="KW-0288">FMN</keyword>
<dbReference type="Gene3D" id="3.40.50.360">
    <property type="match status" value="1"/>
</dbReference>
<evidence type="ECO:0000313" key="5">
    <source>
        <dbReference type="Proteomes" id="UP000503820"/>
    </source>
</evidence>
<comment type="caution">
    <text evidence="4">The sequence shown here is derived from an EMBL/GenBank/DDBJ whole genome shotgun (WGS) entry which is preliminary data.</text>
</comment>
<dbReference type="GO" id="GO:0016491">
    <property type="term" value="F:oxidoreductase activity"/>
    <property type="evidence" value="ECO:0007669"/>
    <property type="project" value="InterPro"/>
</dbReference>
<keyword evidence="1" id="KW-0285">Flavoprotein</keyword>
<dbReference type="Pfam" id="PF03358">
    <property type="entry name" value="FMN_red"/>
    <property type="match status" value="1"/>
</dbReference>
<dbReference type="AlphaFoldDB" id="A0A7J0BXQ5"/>
<dbReference type="RefSeq" id="WP_174411097.1">
    <property type="nucleotide sequence ID" value="NZ_BLVP01000043.1"/>
</dbReference>
<dbReference type="EMBL" id="BLVP01000043">
    <property type="protein sequence ID" value="GFM38478.1"/>
    <property type="molecule type" value="Genomic_DNA"/>
</dbReference>
<accession>A0A7J0BXQ5</accession>
<dbReference type="SUPFAM" id="SSF52218">
    <property type="entry name" value="Flavoproteins"/>
    <property type="match status" value="1"/>
</dbReference>
<gene>
    <name evidence="4" type="ORF">DSM19430T_31620</name>
</gene>
<keyword evidence="5" id="KW-1185">Reference proteome</keyword>
<sequence>MKVVAFNGSPREGGNTEHLIKAVFVPLEEAGVETELVRIGGTGLRGCIACMKCRERKDGKCAIKNDDLNDYVEKMRQADGILLGSPTYFTDVTAEMQALIDRAGFVTLGNGAQLRRKVGAAVVAVRRGGATHVFDTMNHFFQISQMIVPGSTYWNMGYGLGPGQVTADEEGMNNMRNLGETMAWLMKAIEGR</sequence>
<reference evidence="4 5" key="1">
    <citation type="submission" date="2020-05" db="EMBL/GenBank/DDBJ databases">
        <title>Draft genome sequence of Desulfovibrio psychrotolerans JS1T.</title>
        <authorList>
            <person name="Ueno A."/>
            <person name="Tamazawa S."/>
            <person name="Tamamura S."/>
            <person name="Murakami T."/>
            <person name="Kiyama T."/>
            <person name="Inomata H."/>
            <person name="Amano Y."/>
            <person name="Miyakawa K."/>
            <person name="Tamaki H."/>
            <person name="Naganuma T."/>
            <person name="Kaneko K."/>
        </authorList>
    </citation>
    <scope>NUCLEOTIDE SEQUENCE [LARGE SCALE GENOMIC DNA]</scope>
    <source>
        <strain evidence="4 5">JS1</strain>
    </source>
</reference>
<evidence type="ECO:0000259" key="3">
    <source>
        <dbReference type="Pfam" id="PF03358"/>
    </source>
</evidence>
<evidence type="ECO:0000313" key="4">
    <source>
        <dbReference type="EMBL" id="GFM38478.1"/>
    </source>
</evidence>
<evidence type="ECO:0000256" key="2">
    <source>
        <dbReference type="ARBA" id="ARBA00022643"/>
    </source>
</evidence>
<dbReference type="Proteomes" id="UP000503820">
    <property type="component" value="Unassembled WGS sequence"/>
</dbReference>
<dbReference type="InterPro" id="IPR005025">
    <property type="entry name" value="FMN_Rdtase-like_dom"/>
</dbReference>
<dbReference type="InterPro" id="IPR029039">
    <property type="entry name" value="Flavoprotein-like_sf"/>
</dbReference>